<feature type="region of interest" description="Disordered" evidence="3">
    <location>
        <begin position="216"/>
        <end position="265"/>
    </location>
</feature>
<dbReference type="EMBL" id="QVQW01000056">
    <property type="protein sequence ID" value="RKU42480.1"/>
    <property type="molecule type" value="Genomic_DNA"/>
</dbReference>
<dbReference type="Proteomes" id="UP000275385">
    <property type="component" value="Unassembled WGS sequence"/>
</dbReference>
<comment type="caution">
    <text evidence="5">The sequence shown here is derived from an EMBL/GenBank/DDBJ whole genome shotgun (WGS) entry which is preliminary data.</text>
</comment>
<feature type="compositionally biased region" description="Polar residues" evidence="3">
    <location>
        <begin position="95"/>
        <end position="109"/>
    </location>
</feature>
<dbReference type="Gene3D" id="1.10.8.80">
    <property type="entry name" value="Magnesium chelatase subunit I, C-Terminal domain"/>
    <property type="match status" value="1"/>
</dbReference>
<proteinExistence type="predicted"/>
<dbReference type="Pfam" id="PF17863">
    <property type="entry name" value="AAA_lid_2"/>
    <property type="match status" value="1"/>
</dbReference>
<organism evidence="5 6">
    <name type="scientific">Coniochaeta pulveracea</name>
    <dbReference type="NCBI Taxonomy" id="177199"/>
    <lineage>
        <taxon>Eukaryota</taxon>
        <taxon>Fungi</taxon>
        <taxon>Dikarya</taxon>
        <taxon>Ascomycota</taxon>
        <taxon>Pezizomycotina</taxon>
        <taxon>Sordariomycetes</taxon>
        <taxon>Sordariomycetidae</taxon>
        <taxon>Coniochaetales</taxon>
        <taxon>Coniochaetaceae</taxon>
        <taxon>Coniochaeta</taxon>
    </lineage>
</organism>
<evidence type="ECO:0000256" key="3">
    <source>
        <dbReference type="SAM" id="MobiDB-lite"/>
    </source>
</evidence>
<dbReference type="InterPro" id="IPR052041">
    <property type="entry name" value="Nucleic_acid_metab_PIN/TRAM"/>
</dbReference>
<reference evidence="5 6" key="1">
    <citation type="submission" date="2018-08" db="EMBL/GenBank/DDBJ databases">
        <title>Draft genome of the lignicolous fungus Coniochaeta pulveracea.</title>
        <authorList>
            <person name="Borstlap C.J."/>
            <person name="De Witt R.N."/>
            <person name="Botha A."/>
            <person name="Volschenk H."/>
        </authorList>
    </citation>
    <scope>NUCLEOTIDE SEQUENCE [LARGE SCALE GENOMIC DNA]</scope>
    <source>
        <strain evidence="5 6">CAB683</strain>
    </source>
</reference>
<feature type="region of interest" description="Disordered" evidence="3">
    <location>
        <begin position="83"/>
        <end position="114"/>
    </location>
</feature>
<dbReference type="OrthoDB" id="6372431at2759"/>
<comment type="pathway">
    <text evidence="2">Porphyrin-containing compound metabolism.</text>
</comment>
<dbReference type="PANTHER" id="PTHR11603">
    <property type="entry name" value="AAA FAMILY ATPASE"/>
    <property type="match status" value="1"/>
</dbReference>
<feature type="compositionally biased region" description="Low complexity" evidence="3">
    <location>
        <begin position="83"/>
        <end position="94"/>
    </location>
</feature>
<evidence type="ECO:0000259" key="4">
    <source>
        <dbReference type="Pfam" id="PF17863"/>
    </source>
</evidence>
<accession>A0A420Y3Z9</accession>
<dbReference type="PANTHER" id="PTHR11603:SF132">
    <property type="entry name" value="C2H2-TYPE DOMAIN-CONTAINING PROTEIN"/>
    <property type="match status" value="1"/>
</dbReference>
<name>A0A420Y3Z9_9PEZI</name>
<dbReference type="GO" id="GO:0016851">
    <property type="term" value="F:magnesium chelatase activity"/>
    <property type="evidence" value="ECO:0007669"/>
    <property type="project" value="UniProtKB-EC"/>
</dbReference>
<keyword evidence="6" id="KW-1185">Reference proteome</keyword>
<feature type="domain" description="ChlI/MoxR AAA lid" evidence="4">
    <location>
        <begin position="308"/>
        <end position="367"/>
    </location>
</feature>
<gene>
    <name evidence="5" type="ORF">DL546_005566</name>
</gene>
<feature type="compositionally biased region" description="Acidic residues" evidence="3">
    <location>
        <begin position="216"/>
        <end position="225"/>
    </location>
</feature>
<dbReference type="InterPro" id="IPR041628">
    <property type="entry name" value="ChlI/MoxR_AAA_lid"/>
</dbReference>
<evidence type="ECO:0000313" key="6">
    <source>
        <dbReference type="Proteomes" id="UP000275385"/>
    </source>
</evidence>
<evidence type="ECO:0000256" key="1">
    <source>
        <dbReference type="ARBA" id="ARBA00012825"/>
    </source>
</evidence>
<dbReference type="AlphaFoldDB" id="A0A420Y3Z9"/>
<evidence type="ECO:0000313" key="5">
    <source>
        <dbReference type="EMBL" id="RKU42480.1"/>
    </source>
</evidence>
<sequence>MADDDLLSKVHSLSDLELAFLLSLAAREHCQIRTPYSTDIPDLLVELRLLSSKIFGLQPAIVYCTPQTTLDDFACALLLRPSSSPVSTSRSISPFTTRAPQPNHQNQLPESHASDVYSRSRSLAPQQHVPSIAPVILAANLDQAPKAVQIQALELLRTRRIFTRTSVHTAPKTLLFVAVISDDGPGDLNKWLNEWFYLAHRHDPEEDGYPNLEEEEAVKDDGDGEETPRDGSIAALRRDSETSTRSTSSVVKQTHSALRRPSYTTAEASTLQPMITDADISHLAQQTTKVQLSIDVARYQMNIVSFLRMHRAVGGGITPTATKHFEGLMKSLAPLHGLDYVTPSLVQLAAKKVYLHRIQIVKPEAERSMQWGSELAAVEALLEGVGPEEVVEDVLSMVAVPL</sequence>
<feature type="compositionally biased region" description="Polar residues" evidence="3">
    <location>
        <begin position="250"/>
        <end position="265"/>
    </location>
</feature>
<evidence type="ECO:0000256" key="2">
    <source>
        <dbReference type="ARBA" id="ARBA00023444"/>
    </source>
</evidence>
<dbReference type="EC" id="6.6.1.1" evidence="1"/>
<protein>
    <recommendedName>
        <fullName evidence="1">magnesium chelatase</fullName>
        <ecNumber evidence="1">6.6.1.1</ecNumber>
    </recommendedName>
</protein>